<feature type="transmembrane region" description="Helical" evidence="5">
    <location>
        <begin position="248"/>
        <end position="267"/>
    </location>
</feature>
<sequence>MLTTSQMLYYFGISIDLTLTGLVGLKLAPVPALATLPFALISVGSWCATYPASAFMRRYGRKAGFLVGSGAAMLGGLASVTALYTQQFVLFCCGIACIGVYQAFAGYYRYAAADIHPPEQRGKAISTVLSGGVIAAVIGPFLATTVKDVLPVEFAGSYALVTVLALISLGVLSLLTADGPAAPAPATAGPEPEESRAARTLKEIARQPVFLAGAVGSCVGYFVMSSLMTAAPLAAVRAGHTVHDGAQVIQWHMVGMYATAFVSGRLTKKIGAGWTLLIGGAISALGTAVAMAGPSHMNFMIALGLIGVGWNLMYVSGSALVANSYRPQERSVIQGVGEIFTLGGSAVGSLSAGPVLDALGWTPMNAALLAPIALSALITLGYLLRSRTTRRG</sequence>
<keyword evidence="2 5" id="KW-0812">Transmembrane</keyword>
<dbReference type="Proteomes" id="UP000032458">
    <property type="component" value="Unassembled WGS sequence"/>
</dbReference>
<proteinExistence type="predicted"/>
<dbReference type="AlphaFoldDB" id="A0A0D7CSI8"/>
<protein>
    <recommendedName>
        <fullName evidence="6">Major facilitator superfamily (MFS) profile domain-containing protein</fullName>
    </recommendedName>
</protein>
<feature type="transmembrane region" description="Helical" evidence="5">
    <location>
        <begin position="63"/>
        <end position="82"/>
    </location>
</feature>
<keyword evidence="3 5" id="KW-1133">Transmembrane helix</keyword>
<dbReference type="InterPro" id="IPR036259">
    <property type="entry name" value="MFS_trans_sf"/>
</dbReference>
<evidence type="ECO:0000313" key="7">
    <source>
        <dbReference type="EMBL" id="KIZ19026.1"/>
    </source>
</evidence>
<feature type="transmembrane region" description="Helical" evidence="5">
    <location>
        <begin position="31"/>
        <end position="51"/>
    </location>
</feature>
<dbReference type="Gene3D" id="1.20.1250.20">
    <property type="entry name" value="MFS general substrate transporter like domains"/>
    <property type="match status" value="1"/>
</dbReference>
<dbReference type="InterPro" id="IPR011701">
    <property type="entry name" value="MFS"/>
</dbReference>
<evidence type="ECO:0000256" key="5">
    <source>
        <dbReference type="SAM" id="Phobius"/>
    </source>
</evidence>
<organism evidence="7 8">
    <name type="scientific">Streptomyces natalensis ATCC 27448</name>
    <dbReference type="NCBI Taxonomy" id="1240678"/>
    <lineage>
        <taxon>Bacteria</taxon>
        <taxon>Bacillati</taxon>
        <taxon>Actinomycetota</taxon>
        <taxon>Actinomycetes</taxon>
        <taxon>Kitasatosporales</taxon>
        <taxon>Streptomycetaceae</taxon>
        <taxon>Streptomyces</taxon>
    </lineage>
</organism>
<dbReference type="PROSITE" id="PS50850">
    <property type="entry name" value="MFS"/>
    <property type="match status" value="1"/>
</dbReference>
<evidence type="ECO:0000256" key="2">
    <source>
        <dbReference type="ARBA" id="ARBA00022692"/>
    </source>
</evidence>
<reference evidence="7 8" key="1">
    <citation type="submission" date="2014-09" db="EMBL/GenBank/DDBJ databases">
        <title>Draft genome sequence of Streptomyces natalensis ATCC 27448, producer of the antifungal pimaricin.</title>
        <authorList>
            <person name="Mendes M.V."/>
            <person name="Beites T."/>
            <person name="Pires S."/>
            <person name="Santos C.L."/>
            <person name="Moradas-Ferreira P."/>
        </authorList>
    </citation>
    <scope>NUCLEOTIDE SEQUENCE [LARGE SCALE GENOMIC DNA]</scope>
    <source>
        <strain evidence="7 8">ATCC 27448</strain>
    </source>
</reference>
<evidence type="ECO:0000256" key="4">
    <source>
        <dbReference type="ARBA" id="ARBA00023136"/>
    </source>
</evidence>
<accession>A0A0D7CSI8</accession>
<feature type="transmembrane region" description="Helical" evidence="5">
    <location>
        <begin position="88"/>
        <end position="112"/>
    </location>
</feature>
<dbReference type="PANTHER" id="PTHR23534">
    <property type="entry name" value="MFS PERMEASE"/>
    <property type="match status" value="1"/>
</dbReference>
<gene>
    <name evidence="7" type="ORF">SNA_04695</name>
</gene>
<evidence type="ECO:0000256" key="1">
    <source>
        <dbReference type="ARBA" id="ARBA00004651"/>
    </source>
</evidence>
<evidence type="ECO:0000256" key="3">
    <source>
        <dbReference type="ARBA" id="ARBA00022989"/>
    </source>
</evidence>
<dbReference type="GO" id="GO:0005886">
    <property type="term" value="C:plasma membrane"/>
    <property type="evidence" value="ECO:0007669"/>
    <property type="project" value="UniProtKB-SubCell"/>
</dbReference>
<feature type="transmembrane region" description="Helical" evidence="5">
    <location>
        <begin position="274"/>
        <end position="293"/>
    </location>
</feature>
<dbReference type="Pfam" id="PF07690">
    <property type="entry name" value="MFS_1"/>
    <property type="match status" value="2"/>
</dbReference>
<feature type="transmembrane region" description="Helical" evidence="5">
    <location>
        <begin position="364"/>
        <end position="384"/>
    </location>
</feature>
<keyword evidence="8" id="KW-1185">Reference proteome</keyword>
<feature type="transmembrane region" description="Helical" evidence="5">
    <location>
        <begin position="7"/>
        <end position="25"/>
    </location>
</feature>
<feature type="transmembrane region" description="Helical" evidence="5">
    <location>
        <begin position="124"/>
        <end position="143"/>
    </location>
</feature>
<feature type="transmembrane region" description="Helical" evidence="5">
    <location>
        <begin position="299"/>
        <end position="320"/>
    </location>
</feature>
<name>A0A0D7CSI8_9ACTN</name>
<feature type="transmembrane region" description="Helical" evidence="5">
    <location>
        <begin position="332"/>
        <end position="352"/>
    </location>
</feature>
<dbReference type="GO" id="GO:0022857">
    <property type="term" value="F:transmembrane transporter activity"/>
    <property type="evidence" value="ECO:0007669"/>
    <property type="project" value="InterPro"/>
</dbReference>
<dbReference type="PANTHER" id="PTHR23534:SF1">
    <property type="entry name" value="MAJOR FACILITATOR SUPERFAMILY PROTEIN"/>
    <property type="match status" value="1"/>
</dbReference>
<evidence type="ECO:0000259" key="6">
    <source>
        <dbReference type="PROSITE" id="PS50850"/>
    </source>
</evidence>
<comment type="subcellular location">
    <subcellularLocation>
        <location evidence="1">Cell membrane</location>
        <topology evidence="1">Multi-pass membrane protein</topology>
    </subcellularLocation>
</comment>
<feature type="domain" description="Major facilitator superfamily (MFS) profile" evidence="6">
    <location>
        <begin position="209"/>
        <end position="392"/>
    </location>
</feature>
<feature type="transmembrane region" description="Helical" evidence="5">
    <location>
        <begin position="209"/>
        <end position="236"/>
    </location>
</feature>
<comment type="caution">
    <text evidence="7">The sequence shown here is derived from an EMBL/GenBank/DDBJ whole genome shotgun (WGS) entry which is preliminary data.</text>
</comment>
<dbReference type="PATRIC" id="fig|1240678.4.peg.995"/>
<dbReference type="SUPFAM" id="SSF103473">
    <property type="entry name" value="MFS general substrate transporter"/>
    <property type="match status" value="1"/>
</dbReference>
<keyword evidence="4 5" id="KW-0472">Membrane</keyword>
<feature type="transmembrane region" description="Helical" evidence="5">
    <location>
        <begin position="155"/>
        <end position="175"/>
    </location>
</feature>
<dbReference type="EMBL" id="JRKI01000006">
    <property type="protein sequence ID" value="KIZ19026.1"/>
    <property type="molecule type" value="Genomic_DNA"/>
</dbReference>
<evidence type="ECO:0000313" key="8">
    <source>
        <dbReference type="Proteomes" id="UP000032458"/>
    </source>
</evidence>
<dbReference type="InterPro" id="IPR020846">
    <property type="entry name" value="MFS_dom"/>
</dbReference>